<comment type="caution">
    <text evidence="5">The sequence shown here is derived from an EMBL/GenBank/DDBJ whole genome shotgun (WGS) entry which is preliminary data.</text>
</comment>
<comment type="catalytic activity">
    <reaction evidence="4">
        <text>an N-acyl-L-alpha-aminoacyl-tRNA + H2O = an N-acyl-L-amino acid + a tRNA + H(+)</text>
        <dbReference type="Rhea" id="RHEA:54448"/>
        <dbReference type="Rhea" id="RHEA-COMP:10123"/>
        <dbReference type="Rhea" id="RHEA-COMP:13883"/>
        <dbReference type="ChEBI" id="CHEBI:15377"/>
        <dbReference type="ChEBI" id="CHEBI:15378"/>
        <dbReference type="ChEBI" id="CHEBI:59874"/>
        <dbReference type="ChEBI" id="CHEBI:78442"/>
        <dbReference type="ChEBI" id="CHEBI:138191"/>
        <dbReference type="EC" id="3.1.1.29"/>
    </reaction>
</comment>
<dbReference type="GO" id="GO:0004045">
    <property type="term" value="F:peptidyl-tRNA hydrolase activity"/>
    <property type="evidence" value="ECO:0007669"/>
    <property type="project" value="UniProtKB-EC"/>
</dbReference>
<dbReference type="GO" id="GO:0005829">
    <property type="term" value="C:cytosol"/>
    <property type="evidence" value="ECO:0007669"/>
    <property type="project" value="TreeGrafter"/>
</dbReference>
<accession>A0A0F9NQB1</accession>
<name>A0A0F9NQB1_9ZZZZ</name>
<dbReference type="NCBIfam" id="TIGR00283">
    <property type="entry name" value="arch_pth2"/>
    <property type="match status" value="1"/>
</dbReference>
<dbReference type="EC" id="3.1.1.29" evidence="1"/>
<gene>
    <name evidence="5" type="ORF">LCGC14_1309320</name>
</gene>
<dbReference type="EMBL" id="LAZR01007712">
    <property type="protein sequence ID" value="KKM83447.1"/>
    <property type="molecule type" value="Genomic_DNA"/>
</dbReference>
<dbReference type="PANTHER" id="PTHR12649">
    <property type="entry name" value="PEPTIDYL-TRNA HYDROLASE 2"/>
    <property type="match status" value="1"/>
</dbReference>
<evidence type="ECO:0000256" key="2">
    <source>
        <dbReference type="ARBA" id="ARBA00022801"/>
    </source>
</evidence>
<dbReference type="SUPFAM" id="SSF102462">
    <property type="entry name" value="Peptidyl-tRNA hydrolase II"/>
    <property type="match status" value="1"/>
</dbReference>
<dbReference type="AlphaFoldDB" id="A0A0F9NQB1"/>
<dbReference type="PANTHER" id="PTHR12649:SF11">
    <property type="entry name" value="PEPTIDYL-TRNA HYDROLASE 2, MITOCHONDRIAL"/>
    <property type="match status" value="1"/>
</dbReference>
<evidence type="ECO:0000256" key="4">
    <source>
        <dbReference type="ARBA" id="ARBA00048707"/>
    </source>
</evidence>
<evidence type="ECO:0000256" key="1">
    <source>
        <dbReference type="ARBA" id="ARBA00013260"/>
    </source>
</evidence>
<dbReference type="InterPro" id="IPR023476">
    <property type="entry name" value="Pep_tRNA_hydro_II_dom_sf"/>
</dbReference>
<evidence type="ECO:0000313" key="5">
    <source>
        <dbReference type="EMBL" id="KKM83447.1"/>
    </source>
</evidence>
<reference evidence="5" key="1">
    <citation type="journal article" date="2015" name="Nature">
        <title>Complex archaea that bridge the gap between prokaryotes and eukaryotes.</title>
        <authorList>
            <person name="Spang A."/>
            <person name="Saw J.H."/>
            <person name="Jorgensen S.L."/>
            <person name="Zaremba-Niedzwiedzka K."/>
            <person name="Martijn J."/>
            <person name="Lind A.E."/>
            <person name="van Eijk R."/>
            <person name="Schleper C."/>
            <person name="Guy L."/>
            <person name="Ettema T.J."/>
        </authorList>
    </citation>
    <scope>NUCLEOTIDE SEQUENCE</scope>
</reference>
<dbReference type="InterPro" id="IPR002833">
    <property type="entry name" value="PTH2"/>
</dbReference>
<evidence type="ECO:0000256" key="3">
    <source>
        <dbReference type="ARBA" id="ARBA00038050"/>
    </source>
</evidence>
<dbReference type="FunFam" id="3.40.1490.10:FF:000002">
    <property type="entry name" value="Peptidyl-tRNA hydrolase 2, mitochondrial"/>
    <property type="match status" value="1"/>
</dbReference>
<comment type="similarity">
    <text evidence="3">Belongs to the PTH2 family.</text>
</comment>
<dbReference type="Gene3D" id="3.40.1490.10">
    <property type="entry name" value="Bit1"/>
    <property type="match status" value="1"/>
</dbReference>
<proteinExistence type="inferred from homology"/>
<protein>
    <recommendedName>
        <fullName evidence="1">peptidyl-tRNA hydrolase</fullName>
        <ecNumber evidence="1">3.1.1.29</ecNumber>
    </recommendedName>
</protein>
<keyword evidence="2" id="KW-0378">Hydrolase</keyword>
<dbReference type="Pfam" id="PF01981">
    <property type="entry name" value="PTH2"/>
    <property type="match status" value="1"/>
</dbReference>
<sequence>MPTKQVLVLRKDLNMRKGKMIAQGSHACLKAIIDLGRTAFGMLLVPIDKGTGKHIQNWMEDNYTKIAVSVNSEDELFEIYRQAKEATLPCSLIKDAGLTEFKEPTYTAVAIGPGPVEKINKITGHLPLL</sequence>
<organism evidence="5">
    <name type="scientific">marine sediment metagenome</name>
    <dbReference type="NCBI Taxonomy" id="412755"/>
    <lineage>
        <taxon>unclassified sequences</taxon>
        <taxon>metagenomes</taxon>
        <taxon>ecological metagenomes</taxon>
    </lineage>
</organism>